<evidence type="ECO:0000256" key="2">
    <source>
        <dbReference type="ARBA" id="ARBA00004922"/>
    </source>
</evidence>
<feature type="compositionally biased region" description="Low complexity" evidence="12">
    <location>
        <begin position="261"/>
        <end position="272"/>
    </location>
</feature>
<evidence type="ECO:0000256" key="3">
    <source>
        <dbReference type="ARBA" id="ARBA00006462"/>
    </source>
</evidence>
<dbReference type="InterPro" id="IPR003378">
    <property type="entry name" value="Fringe-like_glycosylTrfase"/>
</dbReference>
<keyword evidence="6" id="KW-0808">Transferase</keyword>
<evidence type="ECO:0000256" key="7">
    <source>
        <dbReference type="ARBA" id="ARBA00022692"/>
    </source>
</evidence>
<dbReference type="Pfam" id="PF02434">
    <property type="entry name" value="Fringe"/>
    <property type="match status" value="1"/>
</dbReference>
<feature type="non-terminal residue" evidence="14">
    <location>
        <position position="1"/>
    </location>
</feature>
<name>A0AAW0W8M5_CHEQU</name>
<keyword evidence="10" id="KW-1133">Transmembrane helix</keyword>
<dbReference type="GO" id="GO:0016263">
    <property type="term" value="F:glycoprotein-N-acetylgalactosamine 3-beta-galactosyltransferase activity"/>
    <property type="evidence" value="ECO:0007669"/>
    <property type="project" value="UniProtKB-EC"/>
</dbReference>
<sequence>VLTGPSTHHTAVHVKNTWAQRCDKTVFYSTEKDVGLQTEVLDVPEGYGYLWAKTKGALSHLHHHYPDYHWYLKADDDTYVIVENLRFFLRNLDPGEPIYYGVKFRKHVKQGYMSGGGGYVLSREAVRRFVTEALKLQDQSKCASNTSRGAEDLQLGVCLESVGVAAGDSLDDDGKSRFFSHSPLALFYKLPLVNKLHWYWRYIWHHHGVGPDCCSRHLVSFHDVDPRMMWTLETLLYRLHIHRDLQPPHLNTSTSTPPPTVSFTSTTVSQPPEATSISQDQWE</sequence>
<keyword evidence="15" id="KW-1185">Reference proteome</keyword>
<dbReference type="Proteomes" id="UP001445076">
    <property type="component" value="Unassembled WGS sequence"/>
</dbReference>
<dbReference type="EMBL" id="JARKIK010000079">
    <property type="protein sequence ID" value="KAK8726386.1"/>
    <property type="molecule type" value="Genomic_DNA"/>
</dbReference>
<evidence type="ECO:0000256" key="1">
    <source>
        <dbReference type="ARBA" id="ARBA00004606"/>
    </source>
</evidence>
<dbReference type="PANTHER" id="PTHR23033">
    <property type="entry name" value="BETA1,3-GALACTOSYLTRANSFERASE"/>
    <property type="match status" value="1"/>
</dbReference>
<gene>
    <name evidence="14" type="ORF">OTU49_010240</name>
</gene>
<accession>A0AAW0W8M5</accession>
<evidence type="ECO:0000256" key="4">
    <source>
        <dbReference type="ARBA" id="ARBA00012557"/>
    </source>
</evidence>
<comment type="caution">
    <text evidence="14">The sequence shown here is derived from an EMBL/GenBank/DDBJ whole genome shotgun (WGS) entry which is preliminary data.</text>
</comment>
<evidence type="ECO:0000256" key="6">
    <source>
        <dbReference type="ARBA" id="ARBA00022679"/>
    </source>
</evidence>
<comment type="pathway">
    <text evidence="2">Protein modification; protein glycosylation.</text>
</comment>
<dbReference type="GO" id="GO:0000166">
    <property type="term" value="F:nucleotide binding"/>
    <property type="evidence" value="ECO:0007669"/>
    <property type="project" value="UniProtKB-KW"/>
</dbReference>
<keyword evidence="8" id="KW-0547">Nucleotide-binding</keyword>
<evidence type="ECO:0000256" key="9">
    <source>
        <dbReference type="ARBA" id="ARBA00022968"/>
    </source>
</evidence>
<evidence type="ECO:0000313" key="15">
    <source>
        <dbReference type="Proteomes" id="UP001445076"/>
    </source>
</evidence>
<dbReference type="PANTHER" id="PTHR23033:SF14">
    <property type="entry name" value="GLYCOPROTEIN-N-ACETYLGALACTOSAMINE 3-BETA-GALACTOSYLTRANSFERASE 1-RELATED"/>
    <property type="match status" value="1"/>
</dbReference>
<keyword evidence="5" id="KW-0328">Glycosyltransferase</keyword>
<evidence type="ECO:0000313" key="14">
    <source>
        <dbReference type="EMBL" id="KAK8726386.1"/>
    </source>
</evidence>
<evidence type="ECO:0000259" key="13">
    <source>
        <dbReference type="Pfam" id="PF02434"/>
    </source>
</evidence>
<keyword evidence="9" id="KW-0735">Signal-anchor</keyword>
<proteinExistence type="inferred from homology"/>
<keyword evidence="11" id="KW-0472">Membrane</keyword>
<feature type="region of interest" description="Disordered" evidence="12">
    <location>
        <begin position="248"/>
        <end position="283"/>
    </location>
</feature>
<protein>
    <recommendedName>
        <fullName evidence="4">N-acetylgalactosaminide beta-1,3-galactosyltransferase</fullName>
        <ecNumber evidence="4">2.4.1.122</ecNumber>
    </recommendedName>
</protein>
<organism evidence="14 15">
    <name type="scientific">Cherax quadricarinatus</name>
    <name type="common">Australian red claw crayfish</name>
    <dbReference type="NCBI Taxonomy" id="27406"/>
    <lineage>
        <taxon>Eukaryota</taxon>
        <taxon>Metazoa</taxon>
        <taxon>Ecdysozoa</taxon>
        <taxon>Arthropoda</taxon>
        <taxon>Crustacea</taxon>
        <taxon>Multicrustacea</taxon>
        <taxon>Malacostraca</taxon>
        <taxon>Eumalacostraca</taxon>
        <taxon>Eucarida</taxon>
        <taxon>Decapoda</taxon>
        <taxon>Pleocyemata</taxon>
        <taxon>Astacidea</taxon>
        <taxon>Parastacoidea</taxon>
        <taxon>Parastacidae</taxon>
        <taxon>Cherax</taxon>
    </lineage>
</organism>
<evidence type="ECO:0000256" key="12">
    <source>
        <dbReference type="SAM" id="MobiDB-lite"/>
    </source>
</evidence>
<reference evidence="14 15" key="1">
    <citation type="journal article" date="2024" name="BMC Genomics">
        <title>Genome assembly of redclaw crayfish (Cherax quadricarinatus) provides insights into its immune adaptation and hypoxia tolerance.</title>
        <authorList>
            <person name="Liu Z."/>
            <person name="Zheng J."/>
            <person name="Li H."/>
            <person name="Fang K."/>
            <person name="Wang S."/>
            <person name="He J."/>
            <person name="Zhou D."/>
            <person name="Weng S."/>
            <person name="Chi M."/>
            <person name="Gu Z."/>
            <person name="He J."/>
            <person name="Li F."/>
            <person name="Wang M."/>
        </authorList>
    </citation>
    <scope>NUCLEOTIDE SEQUENCE [LARGE SCALE GENOMIC DNA]</scope>
    <source>
        <strain evidence="14">ZL_2023a</strain>
    </source>
</reference>
<dbReference type="GO" id="GO:0016020">
    <property type="term" value="C:membrane"/>
    <property type="evidence" value="ECO:0007669"/>
    <property type="project" value="UniProtKB-SubCell"/>
</dbReference>
<dbReference type="EC" id="2.4.1.122" evidence="4"/>
<feature type="domain" description="Fringe-like glycosyltransferase" evidence="13">
    <location>
        <begin position="13"/>
        <end position="164"/>
    </location>
</feature>
<evidence type="ECO:0000256" key="11">
    <source>
        <dbReference type="ARBA" id="ARBA00023136"/>
    </source>
</evidence>
<evidence type="ECO:0000256" key="10">
    <source>
        <dbReference type="ARBA" id="ARBA00022989"/>
    </source>
</evidence>
<evidence type="ECO:0000256" key="8">
    <source>
        <dbReference type="ARBA" id="ARBA00022741"/>
    </source>
</evidence>
<comment type="similarity">
    <text evidence="3">Belongs to the glycosyltransferase 31 family. Beta3-Gal-T subfamily.</text>
</comment>
<comment type="subcellular location">
    <subcellularLocation>
        <location evidence="1">Membrane</location>
        <topology evidence="1">Single-pass type II membrane protein</topology>
    </subcellularLocation>
</comment>
<evidence type="ECO:0000256" key="5">
    <source>
        <dbReference type="ARBA" id="ARBA00022676"/>
    </source>
</evidence>
<dbReference type="AlphaFoldDB" id="A0AAW0W8M5"/>
<keyword evidence="7" id="KW-0812">Transmembrane</keyword>
<dbReference type="Gene3D" id="3.90.550.50">
    <property type="match status" value="1"/>
</dbReference>
<dbReference type="InterPro" id="IPR026050">
    <property type="entry name" value="C1GALT1/C1GALT1_chp1"/>
</dbReference>
<feature type="compositionally biased region" description="Polar residues" evidence="12">
    <location>
        <begin position="273"/>
        <end position="283"/>
    </location>
</feature>